<reference evidence="2 3" key="1">
    <citation type="submission" date="2018-06" db="EMBL/GenBank/DDBJ databases">
        <title>Comparative genomics of Brasilonema spp. strains.</title>
        <authorList>
            <person name="Alvarenga D.O."/>
            <person name="Fiore M.F."/>
            <person name="Varani A.M."/>
        </authorList>
    </citation>
    <scope>NUCLEOTIDE SEQUENCE [LARGE SCALE GENOMIC DNA]</scope>
    <source>
        <strain evidence="2 3">UFV-OR1</strain>
    </source>
</reference>
<dbReference type="Pfam" id="PF12770">
    <property type="entry name" value="CHAT"/>
    <property type="match status" value="1"/>
</dbReference>
<evidence type="ECO:0000313" key="2">
    <source>
        <dbReference type="EMBL" id="NMF67523.1"/>
    </source>
</evidence>
<protein>
    <recommendedName>
        <fullName evidence="1">CHAT domain-containing protein</fullName>
    </recommendedName>
</protein>
<comment type="caution">
    <text evidence="2">The sequence shown here is derived from an EMBL/GenBank/DDBJ whole genome shotgun (WGS) entry which is preliminary data.</text>
</comment>
<name>A0ABX1MFV2_9CYAN</name>
<dbReference type="InterPro" id="IPR024983">
    <property type="entry name" value="CHAT_dom"/>
</dbReference>
<keyword evidence="3" id="KW-1185">Reference proteome</keyword>
<feature type="domain" description="CHAT" evidence="1">
    <location>
        <begin position="96"/>
        <end position="236"/>
    </location>
</feature>
<gene>
    <name evidence="2" type="ORF">DP115_34295</name>
</gene>
<evidence type="ECO:0000313" key="3">
    <source>
        <dbReference type="Proteomes" id="UP000762253"/>
    </source>
</evidence>
<feature type="non-terminal residue" evidence="2">
    <location>
        <position position="237"/>
    </location>
</feature>
<dbReference type="Proteomes" id="UP000762253">
    <property type="component" value="Unassembled WGS sequence"/>
</dbReference>
<sequence>MQRLTNPTTAVVYWHLSPFALSTFIIKHNAAQPSVISTPSFLPEFESWVKQWNQQYEDYGKSEDKQVAQQNNWRDNLPQMLKQLGDILNISAIVSEINNEINNESIQNLILVPHRDLHRFPLDALFPEDFTTTYLPSAQVGISLQQISSTSNEESHQLLSVEHPDSAGFDILLHAQYESAAINQLFNHPNNKRISGEQATKIAVQEALADKYNIFHFTGHGSYDFEHPKQSALDLSG</sequence>
<organism evidence="2 3">
    <name type="scientific">Brasilonema octagenarum UFV-OR1</name>
    <dbReference type="NCBI Taxonomy" id="417115"/>
    <lineage>
        <taxon>Bacteria</taxon>
        <taxon>Bacillati</taxon>
        <taxon>Cyanobacteriota</taxon>
        <taxon>Cyanophyceae</taxon>
        <taxon>Nostocales</taxon>
        <taxon>Scytonemataceae</taxon>
        <taxon>Brasilonema</taxon>
        <taxon>Octagenarum group</taxon>
    </lineage>
</organism>
<proteinExistence type="predicted"/>
<dbReference type="EMBL" id="QMEC01000363">
    <property type="protein sequence ID" value="NMF67523.1"/>
    <property type="molecule type" value="Genomic_DNA"/>
</dbReference>
<evidence type="ECO:0000259" key="1">
    <source>
        <dbReference type="Pfam" id="PF12770"/>
    </source>
</evidence>
<accession>A0ABX1MFV2</accession>